<dbReference type="InterPro" id="IPR003615">
    <property type="entry name" value="HNH_nuc"/>
</dbReference>
<dbReference type="CDD" id="cd00085">
    <property type="entry name" value="HNHc"/>
    <property type="match status" value="1"/>
</dbReference>
<evidence type="ECO:0000259" key="1">
    <source>
        <dbReference type="Pfam" id="PF02720"/>
    </source>
</evidence>
<reference evidence="4" key="1">
    <citation type="submission" date="2018-09" db="EMBL/GenBank/DDBJ databases">
        <authorList>
            <person name="Kim I."/>
        </authorList>
    </citation>
    <scope>NUCLEOTIDE SEQUENCE [LARGE SCALE GENOMIC DNA]</scope>
    <source>
        <strain evidence="4">DD4a</strain>
    </source>
</reference>
<sequence length="460" mass="48559">MNRNAEALIEQAGAYASVFDRVAAGGRFDGASSEGAIRLVSDQELLRAAGEASRLVRLAQAEQARIAGEIARRSEPRDGSSLAKRMGASGPAALVAEVTGTTRAQAGTAVASGTAFRSRESLTGEALPPAFPQVAEAFAAGLLDPEVAAAMRRALAKAAPGLAPDEADELERQVLEIALQGWAADDVIGWLKQAPGMAHPEGGAPSTAEPAPLPSVTRKVLRNGLVRRVLDLDALTDGFLKTAIDANTAMKRTVIAVPDDPAADPDAEDRRPLAQRRVDGVHRLAKKAVRVDDGQVGGTAVTMLVTITETALRTGLGAAQLPDCGTEISAGVARMLAADAEIIPVVLGGQSQPLDLGQGRQYFSEAQRRAMAVRDGGCAGPLCDAPPSWCDGAHLRPAGYRPTSSDNGLLLCWRCHLLHDVHGWQVEREDGRWWWTPPPWIDPTGRRRPGGRIPPIDLYA</sequence>
<keyword evidence="3" id="KW-0255">Endonuclease</keyword>
<accession>A0A3A1TWN9</accession>
<comment type="caution">
    <text evidence="3">The sequence shown here is derived from an EMBL/GenBank/DDBJ whole genome shotgun (WGS) entry which is preliminary data.</text>
</comment>
<name>A0A3A1TWN9_9MICO</name>
<gene>
    <name evidence="3" type="ORF">D1781_11015</name>
</gene>
<evidence type="ECO:0000259" key="2">
    <source>
        <dbReference type="Pfam" id="PF13391"/>
    </source>
</evidence>
<dbReference type="Pfam" id="PF02720">
    <property type="entry name" value="DUF222"/>
    <property type="match status" value="1"/>
</dbReference>
<dbReference type="GO" id="GO:0004519">
    <property type="term" value="F:endonuclease activity"/>
    <property type="evidence" value="ECO:0007669"/>
    <property type="project" value="UniProtKB-KW"/>
</dbReference>
<feature type="domain" description="DUF222" evidence="1">
    <location>
        <begin position="63"/>
        <end position="375"/>
    </location>
</feature>
<dbReference type="EMBL" id="QXTG01000002">
    <property type="protein sequence ID" value="RIX28028.1"/>
    <property type="molecule type" value="Genomic_DNA"/>
</dbReference>
<dbReference type="InterPro" id="IPR003870">
    <property type="entry name" value="DUF222"/>
</dbReference>
<protein>
    <submittedName>
        <fullName evidence="3">HNH endonuclease</fullName>
    </submittedName>
</protein>
<organism evidence="3 4">
    <name type="scientific">Amnibacterium setariae</name>
    <dbReference type="NCBI Taxonomy" id="2306585"/>
    <lineage>
        <taxon>Bacteria</taxon>
        <taxon>Bacillati</taxon>
        <taxon>Actinomycetota</taxon>
        <taxon>Actinomycetes</taxon>
        <taxon>Micrococcales</taxon>
        <taxon>Microbacteriaceae</taxon>
        <taxon>Amnibacterium</taxon>
    </lineage>
</organism>
<dbReference type="Pfam" id="PF13391">
    <property type="entry name" value="HNH_2"/>
    <property type="match status" value="1"/>
</dbReference>
<feature type="domain" description="HNH nuclease" evidence="2">
    <location>
        <begin position="383"/>
        <end position="423"/>
    </location>
</feature>
<dbReference type="Proteomes" id="UP000265742">
    <property type="component" value="Unassembled WGS sequence"/>
</dbReference>
<dbReference type="OrthoDB" id="5177627at2"/>
<keyword evidence="4" id="KW-1185">Reference proteome</keyword>
<dbReference type="RefSeq" id="WP_119482338.1">
    <property type="nucleotide sequence ID" value="NZ_QXTG01000002.1"/>
</dbReference>
<dbReference type="AlphaFoldDB" id="A0A3A1TWN9"/>
<evidence type="ECO:0000313" key="3">
    <source>
        <dbReference type="EMBL" id="RIX28028.1"/>
    </source>
</evidence>
<keyword evidence="3" id="KW-0378">Hydrolase</keyword>
<proteinExistence type="predicted"/>
<keyword evidence="3" id="KW-0540">Nuclease</keyword>
<evidence type="ECO:0000313" key="4">
    <source>
        <dbReference type="Proteomes" id="UP000265742"/>
    </source>
</evidence>